<organism evidence="1 2">
    <name type="scientific">Gymnopilus dilepis</name>
    <dbReference type="NCBI Taxonomy" id="231916"/>
    <lineage>
        <taxon>Eukaryota</taxon>
        <taxon>Fungi</taxon>
        <taxon>Dikarya</taxon>
        <taxon>Basidiomycota</taxon>
        <taxon>Agaricomycotina</taxon>
        <taxon>Agaricomycetes</taxon>
        <taxon>Agaricomycetidae</taxon>
        <taxon>Agaricales</taxon>
        <taxon>Agaricineae</taxon>
        <taxon>Hymenogastraceae</taxon>
        <taxon>Gymnopilus</taxon>
    </lineage>
</organism>
<sequence>MEVNPTFTPAISGTLAPEVEAFGSSTLRASPGQCLPLPGPGRMHFHQVSLFKVIDAGQGNNWSSSSIVETKEENDEGGGCGSRRSRVVTSHRAFFTIFSIILVNFRGRIQCPPPEGKNLTSDTASTPNWAKLAIFLSTPGGQKFWISVSDLSQDNRGSSQTMRTVQMRFRSLTMFSWTTRPRGFVRISARFSANGTCMTCSSFAATHSWT</sequence>
<reference evidence="1 2" key="1">
    <citation type="journal article" date="2018" name="Evol. Lett.">
        <title>Horizontal gene cluster transfer increased hallucinogenic mushroom diversity.</title>
        <authorList>
            <person name="Reynolds H.T."/>
            <person name="Vijayakumar V."/>
            <person name="Gluck-Thaler E."/>
            <person name="Korotkin H.B."/>
            <person name="Matheny P.B."/>
            <person name="Slot J.C."/>
        </authorList>
    </citation>
    <scope>NUCLEOTIDE SEQUENCE [LARGE SCALE GENOMIC DNA]</scope>
    <source>
        <strain evidence="1 2">SRW20</strain>
    </source>
</reference>
<comment type="caution">
    <text evidence="1">The sequence shown here is derived from an EMBL/GenBank/DDBJ whole genome shotgun (WGS) entry which is preliminary data.</text>
</comment>
<dbReference type="InParanoid" id="A0A409YRP9"/>
<evidence type="ECO:0000313" key="1">
    <source>
        <dbReference type="EMBL" id="PPR05684.1"/>
    </source>
</evidence>
<accession>A0A409YRP9</accession>
<keyword evidence="2" id="KW-1185">Reference proteome</keyword>
<dbReference type="AlphaFoldDB" id="A0A409YRP9"/>
<evidence type="ECO:0000313" key="2">
    <source>
        <dbReference type="Proteomes" id="UP000284706"/>
    </source>
</evidence>
<name>A0A409YRP9_9AGAR</name>
<dbReference type="EMBL" id="NHYE01000445">
    <property type="protein sequence ID" value="PPR05684.1"/>
    <property type="molecule type" value="Genomic_DNA"/>
</dbReference>
<proteinExistence type="predicted"/>
<protein>
    <submittedName>
        <fullName evidence="1">Uncharacterized protein</fullName>
    </submittedName>
</protein>
<dbReference type="Proteomes" id="UP000284706">
    <property type="component" value="Unassembled WGS sequence"/>
</dbReference>
<gene>
    <name evidence="1" type="ORF">CVT26_008924</name>
</gene>